<dbReference type="PANTHER" id="PTHR30547:SF5">
    <property type="entry name" value="NUCLEASE YHCG-RELATED"/>
    <property type="match status" value="1"/>
</dbReference>
<dbReference type="AlphaFoldDB" id="A0A2A2HPV6"/>
<evidence type="ECO:0000259" key="2">
    <source>
        <dbReference type="Pfam" id="PF17761"/>
    </source>
</evidence>
<evidence type="ECO:0000259" key="1">
    <source>
        <dbReference type="Pfam" id="PF06250"/>
    </source>
</evidence>
<evidence type="ECO:0000313" key="3">
    <source>
        <dbReference type="EMBL" id="PAV11511.1"/>
    </source>
</evidence>
<name>A0A2A2HPV6_9EURY</name>
<keyword evidence="4" id="KW-1185">Reference proteome</keyword>
<dbReference type="InterPro" id="IPR009362">
    <property type="entry name" value="YhcG_C"/>
</dbReference>
<comment type="caution">
    <text evidence="3">The sequence shown here is derived from an EMBL/GenBank/DDBJ whole genome shotgun (WGS) entry which is preliminary data.</text>
</comment>
<dbReference type="Gene3D" id="3.40.1350.10">
    <property type="match status" value="1"/>
</dbReference>
<dbReference type="Pfam" id="PF06250">
    <property type="entry name" value="YhcG_C"/>
    <property type="match status" value="1"/>
</dbReference>
<dbReference type="InterPro" id="IPR011856">
    <property type="entry name" value="tRNA_endonuc-like_dom_sf"/>
</dbReference>
<dbReference type="OrthoDB" id="359256at2157"/>
<dbReference type="Proteomes" id="UP000218164">
    <property type="component" value="Unassembled WGS sequence"/>
</dbReference>
<reference evidence="3 4" key="1">
    <citation type="journal article" date="2017" name="BMC Genomics">
        <title>Genomic analysis of methanogenic archaea reveals a shift towards energy conservation.</title>
        <authorList>
            <person name="Gilmore S.P."/>
            <person name="Henske J.K."/>
            <person name="Sexton J.A."/>
            <person name="Solomon K.V."/>
            <person name="Seppala S."/>
            <person name="Yoo J.I."/>
            <person name="Huyett L.M."/>
            <person name="Pressman A."/>
            <person name="Cogan J.Z."/>
            <person name="Kivenson V."/>
            <person name="Peng X."/>
            <person name="Tan Y."/>
            <person name="Valentine D.L."/>
            <person name="O'Malley M.A."/>
        </authorList>
    </citation>
    <scope>NUCLEOTIDE SEQUENCE [LARGE SCALE GENOMIC DNA]</scope>
    <source>
        <strain evidence="3 4">MC-15</strain>
    </source>
</reference>
<dbReference type="PANTHER" id="PTHR30547">
    <property type="entry name" value="UNCHARACTERIZED PROTEIN YHCG-RELATED"/>
    <property type="match status" value="1"/>
</dbReference>
<evidence type="ECO:0000313" key="4">
    <source>
        <dbReference type="Proteomes" id="UP000218164"/>
    </source>
</evidence>
<dbReference type="EMBL" id="LMVP01000514">
    <property type="protein sequence ID" value="PAV11511.1"/>
    <property type="molecule type" value="Genomic_DNA"/>
</dbReference>
<feature type="domain" description="YhcG PDDEXK nuclease" evidence="1">
    <location>
        <begin position="185"/>
        <end position="337"/>
    </location>
</feature>
<sequence>MKQPRSSRNTARTSHDISISFDEGAFEEVVELIRNARQGAFTAANKALIDLYWQVGEYISRKLQTAEWGEGVVNQLAGHISTYHPEIRGFTRPNLFRMRQFYETYRYDEKVSPLVRQLPWTHNLLIMSRCKQPEEREFYLQMCLREHWTKRELERQLAGALFEQAVISPPKASAALKQLHPDVNSIFKDAYLLDFLDLPEKHSEADLQKGLVANLRNFLLELGADFAFIGEQYLLQVGSHDFALDLLFFHRSLNCLVAIELKVDEFKPEYLGKLEFYLEALDRNVKKPHEQPSIGLLLCATRDIEVVEYALSRTLSPALVSEYQTRLPDRKLLRAKLHEFYTLNEAKGAYNDS</sequence>
<proteinExistence type="predicted"/>
<organism evidence="3 4">
    <name type="scientific">Methanosarcina spelaei</name>
    <dbReference type="NCBI Taxonomy" id="1036679"/>
    <lineage>
        <taxon>Archaea</taxon>
        <taxon>Methanobacteriati</taxon>
        <taxon>Methanobacteriota</taxon>
        <taxon>Stenosarchaea group</taxon>
        <taxon>Methanomicrobia</taxon>
        <taxon>Methanosarcinales</taxon>
        <taxon>Methanosarcinaceae</taxon>
        <taxon>Methanosarcina</taxon>
    </lineage>
</organism>
<dbReference type="GO" id="GO:0003676">
    <property type="term" value="F:nucleic acid binding"/>
    <property type="evidence" value="ECO:0007669"/>
    <property type="project" value="InterPro"/>
</dbReference>
<gene>
    <name evidence="3" type="ORF">ASJ81_10060</name>
</gene>
<protein>
    <recommendedName>
        <fullName evidence="5">DUF1016 domain-containing protein</fullName>
    </recommendedName>
</protein>
<dbReference type="RefSeq" id="WP_095645474.1">
    <property type="nucleotide sequence ID" value="NZ_LMVP01000514.1"/>
</dbReference>
<accession>A0A2A2HPV6</accession>
<dbReference type="InterPro" id="IPR041527">
    <property type="entry name" value="YhcG_N"/>
</dbReference>
<feature type="domain" description="YhcG N-terminal" evidence="2">
    <location>
        <begin position="28"/>
        <end position="164"/>
    </location>
</feature>
<dbReference type="InterPro" id="IPR053148">
    <property type="entry name" value="PD-DEXK-like_domain"/>
</dbReference>
<dbReference type="Pfam" id="PF17761">
    <property type="entry name" value="DUF1016_N"/>
    <property type="match status" value="1"/>
</dbReference>
<evidence type="ECO:0008006" key="5">
    <source>
        <dbReference type="Google" id="ProtNLM"/>
    </source>
</evidence>